<organism evidence="4 5">
    <name type="scientific">Actinopolyspora xinjiangensis</name>
    <dbReference type="NCBI Taxonomy" id="405564"/>
    <lineage>
        <taxon>Bacteria</taxon>
        <taxon>Bacillati</taxon>
        <taxon>Actinomycetota</taxon>
        <taxon>Actinomycetes</taxon>
        <taxon>Actinopolysporales</taxon>
        <taxon>Actinopolysporaceae</taxon>
        <taxon>Actinopolyspora</taxon>
    </lineage>
</organism>
<evidence type="ECO:0000256" key="2">
    <source>
        <dbReference type="ARBA" id="ARBA00023315"/>
    </source>
</evidence>
<dbReference type="GO" id="GO:0008080">
    <property type="term" value="F:N-acetyltransferase activity"/>
    <property type="evidence" value="ECO:0007669"/>
    <property type="project" value="UniProtKB-ARBA"/>
</dbReference>
<dbReference type="InterPro" id="IPR000182">
    <property type="entry name" value="GNAT_dom"/>
</dbReference>
<dbReference type="PANTHER" id="PTHR10545">
    <property type="entry name" value="DIAMINE N-ACETYLTRANSFERASE"/>
    <property type="match status" value="1"/>
</dbReference>
<keyword evidence="1 4" id="KW-0808">Transferase</keyword>
<gene>
    <name evidence="4" type="ORF">SAMN04487905_1183</name>
</gene>
<keyword evidence="5" id="KW-1185">Reference proteome</keyword>
<dbReference type="PANTHER" id="PTHR10545:SF29">
    <property type="entry name" value="GH14572P-RELATED"/>
    <property type="match status" value="1"/>
</dbReference>
<keyword evidence="2" id="KW-0012">Acyltransferase</keyword>
<dbReference type="AlphaFoldDB" id="A0A1H0WZH6"/>
<evidence type="ECO:0000256" key="1">
    <source>
        <dbReference type="ARBA" id="ARBA00022679"/>
    </source>
</evidence>
<evidence type="ECO:0000313" key="4">
    <source>
        <dbReference type="EMBL" id="SDP95636.1"/>
    </source>
</evidence>
<dbReference type="OrthoDB" id="9805924at2"/>
<evidence type="ECO:0000313" key="5">
    <source>
        <dbReference type="Proteomes" id="UP000199497"/>
    </source>
</evidence>
<dbReference type="SUPFAM" id="SSF55729">
    <property type="entry name" value="Acyl-CoA N-acyltransferases (Nat)"/>
    <property type="match status" value="1"/>
</dbReference>
<proteinExistence type="predicted"/>
<reference evidence="5" key="1">
    <citation type="submission" date="2016-10" db="EMBL/GenBank/DDBJ databases">
        <authorList>
            <person name="Varghese N."/>
            <person name="Submissions S."/>
        </authorList>
    </citation>
    <scope>NUCLEOTIDE SEQUENCE [LARGE SCALE GENOMIC DNA]</scope>
    <source>
        <strain evidence="5">DSM 46732</strain>
    </source>
</reference>
<accession>A0A1H0WZH6</accession>
<protein>
    <submittedName>
        <fullName evidence="4">Acetyltransferase (GNAT) family protein</fullName>
    </submittedName>
</protein>
<sequence>MSHEIKVQPIEPGQLDGLLELCREHAAYEGAEFHENGQVERWRSALFEGRPSLHGWMALDCGKPCGFMTVTTDFATWSAERFAYMDCLFLRDGYRGMGIGRMFLDRLREFSAAEGCGWAEWQTPTDNELGIGFYRRMGAEAKHKIRFHYDVGMRGVS</sequence>
<name>A0A1H0WZH6_9ACTN</name>
<dbReference type="InterPro" id="IPR051016">
    <property type="entry name" value="Diverse_Substrate_AcTransf"/>
</dbReference>
<dbReference type="STRING" id="405564.SAMN04487905_1183"/>
<dbReference type="RefSeq" id="WP_092604440.1">
    <property type="nucleotide sequence ID" value="NZ_FNJR01000018.1"/>
</dbReference>
<dbReference type="Proteomes" id="UP000199497">
    <property type="component" value="Unassembled WGS sequence"/>
</dbReference>
<feature type="domain" description="N-acetyltransferase" evidence="3">
    <location>
        <begin position="5"/>
        <end position="157"/>
    </location>
</feature>
<dbReference type="Pfam" id="PF00583">
    <property type="entry name" value="Acetyltransf_1"/>
    <property type="match status" value="1"/>
</dbReference>
<dbReference type="InterPro" id="IPR016181">
    <property type="entry name" value="Acyl_CoA_acyltransferase"/>
</dbReference>
<dbReference type="Gene3D" id="3.40.630.30">
    <property type="match status" value="1"/>
</dbReference>
<evidence type="ECO:0000259" key="3">
    <source>
        <dbReference type="PROSITE" id="PS51186"/>
    </source>
</evidence>
<dbReference type="PROSITE" id="PS51186">
    <property type="entry name" value="GNAT"/>
    <property type="match status" value="1"/>
</dbReference>
<dbReference type="EMBL" id="FNJR01000018">
    <property type="protein sequence ID" value="SDP95636.1"/>
    <property type="molecule type" value="Genomic_DNA"/>
</dbReference>
<dbReference type="CDD" id="cd04301">
    <property type="entry name" value="NAT_SF"/>
    <property type="match status" value="1"/>
</dbReference>